<sequence>MDRDDQDARLAEMAPDVDLTRPNSARMYDYYLGGFANFAVDRDAAEAGLAAMPYARDYALANRAFLGRAVRHLLDAGVRQFLDLGSGIPTAGNVHEIAQALEPEATVAYVDHEAVAVAHARSLLAGNPRVSITQADIRRPDEVLTAPGVAELIDFRKPVAILAVAILPFVPDQAEAVALVRAYREACVPGSYFAVSHISQLMASDAQVAAAEDVMARTPTPVRWRDRTRIAELLDGYALVPPGLVPSPEWNPEFPPSDEEIGRANAYVAVGRC</sequence>
<dbReference type="GO" id="GO:0032259">
    <property type="term" value="P:methylation"/>
    <property type="evidence" value="ECO:0007669"/>
    <property type="project" value="UniProtKB-KW"/>
</dbReference>
<dbReference type="GO" id="GO:0008168">
    <property type="term" value="F:methyltransferase activity"/>
    <property type="evidence" value="ECO:0007669"/>
    <property type="project" value="UniProtKB-KW"/>
</dbReference>
<organism evidence="1 2">
    <name type="scientific">Tamaricihabitans halophyticus</name>
    <dbReference type="NCBI Taxonomy" id="1262583"/>
    <lineage>
        <taxon>Bacteria</taxon>
        <taxon>Bacillati</taxon>
        <taxon>Actinomycetota</taxon>
        <taxon>Actinomycetes</taxon>
        <taxon>Pseudonocardiales</taxon>
        <taxon>Pseudonocardiaceae</taxon>
        <taxon>Tamaricihabitans</taxon>
    </lineage>
</organism>
<dbReference type="SUPFAM" id="SSF53335">
    <property type="entry name" value="S-adenosyl-L-methionine-dependent methyltransferases"/>
    <property type="match status" value="1"/>
</dbReference>
<dbReference type="InterPro" id="IPR029063">
    <property type="entry name" value="SAM-dependent_MTases_sf"/>
</dbReference>
<evidence type="ECO:0000313" key="2">
    <source>
        <dbReference type="Proteomes" id="UP000294911"/>
    </source>
</evidence>
<gene>
    <name evidence="1" type="ORF">EV191_11023</name>
</gene>
<reference evidence="1 2" key="1">
    <citation type="submission" date="2019-03" db="EMBL/GenBank/DDBJ databases">
        <title>Genomic Encyclopedia of Type Strains, Phase IV (KMG-IV): sequencing the most valuable type-strain genomes for metagenomic binning, comparative biology and taxonomic classification.</title>
        <authorList>
            <person name="Goeker M."/>
        </authorList>
    </citation>
    <scope>NUCLEOTIDE SEQUENCE [LARGE SCALE GENOMIC DNA]</scope>
    <source>
        <strain evidence="1 2">DSM 45765</strain>
    </source>
</reference>
<dbReference type="RefSeq" id="WP_243659090.1">
    <property type="nucleotide sequence ID" value="NZ_SLXQ01000010.1"/>
</dbReference>
<dbReference type="PIRSF" id="PIRSF017393">
    <property type="entry name" value="MTase_SAV2177"/>
    <property type="match status" value="1"/>
</dbReference>
<dbReference type="EMBL" id="SLXQ01000010">
    <property type="protein sequence ID" value="TCP48466.1"/>
    <property type="molecule type" value="Genomic_DNA"/>
</dbReference>
<dbReference type="InterPro" id="IPR006764">
    <property type="entry name" value="SAM_dep_MeTrfase_SAV2177_type"/>
</dbReference>
<comment type="caution">
    <text evidence="1">The sequence shown here is derived from an EMBL/GenBank/DDBJ whole genome shotgun (WGS) entry which is preliminary data.</text>
</comment>
<protein>
    <submittedName>
        <fullName evidence="1">S-adenosyl methyltransferase</fullName>
    </submittedName>
</protein>
<dbReference type="Gene3D" id="3.40.50.150">
    <property type="entry name" value="Vaccinia Virus protein VP39"/>
    <property type="match status" value="1"/>
</dbReference>
<dbReference type="Proteomes" id="UP000294911">
    <property type="component" value="Unassembled WGS sequence"/>
</dbReference>
<keyword evidence="1" id="KW-0489">Methyltransferase</keyword>
<accession>A0A4V6NR79</accession>
<dbReference type="Pfam" id="PF04672">
    <property type="entry name" value="Methyltransf_19"/>
    <property type="match status" value="1"/>
</dbReference>
<dbReference type="AlphaFoldDB" id="A0A4V6NR79"/>
<keyword evidence="1" id="KW-0808">Transferase</keyword>
<keyword evidence="2" id="KW-1185">Reference proteome</keyword>
<evidence type="ECO:0000313" key="1">
    <source>
        <dbReference type="EMBL" id="TCP48466.1"/>
    </source>
</evidence>
<name>A0A4V6NR79_9PSEU</name>
<proteinExistence type="predicted"/>